<dbReference type="RefSeq" id="WP_313766144.1">
    <property type="nucleotide sequence ID" value="NZ_BAAAVH010000054.1"/>
</dbReference>
<name>A0ABW1F765_9ACTN</name>
<dbReference type="Proteomes" id="UP001596067">
    <property type="component" value="Unassembled WGS sequence"/>
</dbReference>
<reference evidence="2" key="1">
    <citation type="journal article" date="2019" name="Int. J. Syst. Evol. Microbiol.">
        <title>The Global Catalogue of Microorganisms (GCM) 10K type strain sequencing project: providing services to taxonomists for standard genome sequencing and annotation.</title>
        <authorList>
            <consortium name="The Broad Institute Genomics Platform"/>
            <consortium name="The Broad Institute Genome Sequencing Center for Infectious Disease"/>
            <person name="Wu L."/>
            <person name="Ma J."/>
        </authorList>
    </citation>
    <scope>NUCLEOTIDE SEQUENCE [LARGE SCALE GENOMIC DNA]</scope>
    <source>
        <strain evidence="2">CGMCC 4.1469</strain>
    </source>
</reference>
<evidence type="ECO:0000313" key="2">
    <source>
        <dbReference type="Proteomes" id="UP001596067"/>
    </source>
</evidence>
<protein>
    <submittedName>
        <fullName evidence="1">Uncharacterized protein</fullName>
    </submittedName>
</protein>
<keyword evidence="2" id="KW-1185">Reference proteome</keyword>
<accession>A0ABW1F765</accession>
<evidence type="ECO:0000313" key="1">
    <source>
        <dbReference type="EMBL" id="MFC5889767.1"/>
    </source>
</evidence>
<proteinExistence type="predicted"/>
<gene>
    <name evidence="1" type="ORF">ACFP0N_32845</name>
</gene>
<dbReference type="EMBL" id="JBHSOD010000064">
    <property type="protein sequence ID" value="MFC5889767.1"/>
    <property type="molecule type" value="Genomic_DNA"/>
</dbReference>
<organism evidence="1 2">
    <name type="scientific">Kitasatospora aburaviensis</name>
    <dbReference type="NCBI Taxonomy" id="67265"/>
    <lineage>
        <taxon>Bacteria</taxon>
        <taxon>Bacillati</taxon>
        <taxon>Actinomycetota</taxon>
        <taxon>Actinomycetes</taxon>
        <taxon>Kitasatosporales</taxon>
        <taxon>Streptomycetaceae</taxon>
        <taxon>Kitasatospora</taxon>
    </lineage>
</organism>
<comment type="caution">
    <text evidence="1">The sequence shown here is derived from an EMBL/GenBank/DDBJ whole genome shotgun (WGS) entry which is preliminary data.</text>
</comment>
<sequence>MPEVLRGATDDDPDELRCFAPSGVHGGRLLRRIEAGLPVTPAGVTGAEAIAR</sequence>